<evidence type="ECO:0000256" key="1">
    <source>
        <dbReference type="SAM" id="MobiDB-lite"/>
    </source>
</evidence>
<sequence length="88" mass="10079">MPKPPTKLAILPPDAGDLPAQLLPARTPTAQDKIKLKRKETGQIVSLQDSVMFCDNLEKELKIQDKLFEQWLQKHHRLVINESKLPEQ</sequence>
<reference evidence="3" key="1">
    <citation type="submission" date="2022-11" db="UniProtKB">
        <authorList>
            <consortium name="WormBaseParasite"/>
        </authorList>
    </citation>
    <scope>IDENTIFICATION</scope>
</reference>
<keyword evidence="2" id="KW-1185">Reference proteome</keyword>
<dbReference type="Proteomes" id="UP000887565">
    <property type="component" value="Unplaced"/>
</dbReference>
<name>A0A915ICL6_ROMCU</name>
<proteinExistence type="predicted"/>
<dbReference type="AlphaFoldDB" id="A0A915ICL6"/>
<feature type="region of interest" description="Disordered" evidence="1">
    <location>
        <begin position="1"/>
        <end position="21"/>
    </location>
</feature>
<protein>
    <submittedName>
        <fullName evidence="3">Uncharacterized protein</fullName>
    </submittedName>
</protein>
<accession>A0A915ICL6</accession>
<dbReference type="WBParaSite" id="nRc.2.0.1.t11920-RA">
    <property type="protein sequence ID" value="nRc.2.0.1.t11920-RA"/>
    <property type="gene ID" value="nRc.2.0.1.g11920"/>
</dbReference>
<organism evidence="2 3">
    <name type="scientific">Romanomermis culicivorax</name>
    <name type="common">Nematode worm</name>
    <dbReference type="NCBI Taxonomy" id="13658"/>
    <lineage>
        <taxon>Eukaryota</taxon>
        <taxon>Metazoa</taxon>
        <taxon>Ecdysozoa</taxon>
        <taxon>Nematoda</taxon>
        <taxon>Enoplea</taxon>
        <taxon>Dorylaimia</taxon>
        <taxon>Mermithida</taxon>
        <taxon>Mermithoidea</taxon>
        <taxon>Mermithidae</taxon>
        <taxon>Romanomermis</taxon>
    </lineage>
</organism>
<evidence type="ECO:0000313" key="3">
    <source>
        <dbReference type="WBParaSite" id="nRc.2.0.1.t11920-RA"/>
    </source>
</evidence>
<evidence type="ECO:0000313" key="2">
    <source>
        <dbReference type="Proteomes" id="UP000887565"/>
    </source>
</evidence>